<accession>A0ABS2KDZ9</accession>
<comment type="caution">
    <text evidence="1">The sequence shown here is derived from an EMBL/GenBank/DDBJ whole genome shotgun (WGS) entry which is preliminary data.</text>
</comment>
<reference evidence="1" key="1">
    <citation type="submission" date="2020-10" db="EMBL/GenBank/DDBJ databases">
        <title>Phylogeny of dyella-like bacteria.</title>
        <authorList>
            <person name="Fu J."/>
        </authorList>
    </citation>
    <scope>NUCLEOTIDE SEQUENCE</scope>
    <source>
        <strain evidence="1">DHON07</strain>
    </source>
</reference>
<protein>
    <submittedName>
        <fullName evidence="1">Uncharacterized protein</fullName>
    </submittedName>
</protein>
<sequence>MNAGANISIDIDDAEVRERTAALLDKAQAILDLIISGAASDGDFRTVTSAAWAIRDMIAEANRINGWF</sequence>
<dbReference type="Proteomes" id="UP001430193">
    <property type="component" value="Unassembled WGS sequence"/>
</dbReference>
<evidence type="ECO:0000313" key="1">
    <source>
        <dbReference type="EMBL" id="MBM7129399.1"/>
    </source>
</evidence>
<proteinExistence type="predicted"/>
<organism evidence="1 2">
    <name type="scientific">Dyella mobilis</name>
    <dbReference type="NCBI Taxonomy" id="1849582"/>
    <lineage>
        <taxon>Bacteria</taxon>
        <taxon>Pseudomonadati</taxon>
        <taxon>Pseudomonadota</taxon>
        <taxon>Gammaproteobacteria</taxon>
        <taxon>Lysobacterales</taxon>
        <taxon>Rhodanobacteraceae</taxon>
        <taxon>Dyella</taxon>
    </lineage>
</organism>
<name>A0ABS2KDZ9_9GAMM</name>
<dbReference type="RefSeq" id="WP_204631027.1">
    <property type="nucleotide sequence ID" value="NZ_BSOC01000003.1"/>
</dbReference>
<keyword evidence="2" id="KW-1185">Reference proteome</keyword>
<gene>
    <name evidence="1" type="ORF">ISS99_07670</name>
</gene>
<evidence type="ECO:0000313" key="2">
    <source>
        <dbReference type="Proteomes" id="UP001430193"/>
    </source>
</evidence>
<dbReference type="EMBL" id="JADIKF010000038">
    <property type="protein sequence ID" value="MBM7129399.1"/>
    <property type="molecule type" value="Genomic_DNA"/>
</dbReference>